<gene>
    <name evidence="1" type="ORF">M422DRAFT_258947</name>
</gene>
<dbReference type="AlphaFoldDB" id="A0A0C9UTX3"/>
<reference evidence="1 2" key="1">
    <citation type="submission" date="2014-06" db="EMBL/GenBank/DDBJ databases">
        <title>Evolutionary Origins and Diversification of the Mycorrhizal Mutualists.</title>
        <authorList>
            <consortium name="DOE Joint Genome Institute"/>
            <consortium name="Mycorrhizal Genomics Consortium"/>
            <person name="Kohler A."/>
            <person name="Kuo A."/>
            <person name="Nagy L.G."/>
            <person name="Floudas D."/>
            <person name="Copeland A."/>
            <person name="Barry K.W."/>
            <person name="Cichocki N."/>
            <person name="Veneault-Fourrey C."/>
            <person name="LaButti K."/>
            <person name="Lindquist E.A."/>
            <person name="Lipzen A."/>
            <person name="Lundell T."/>
            <person name="Morin E."/>
            <person name="Murat C."/>
            <person name="Riley R."/>
            <person name="Ohm R."/>
            <person name="Sun H."/>
            <person name="Tunlid A."/>
            <person name="Henrissat B."/>
            <person name="Grigoriev I.V."/>
            <person name="Hibbett D.S."/>
            <person name="Martin F."/>
        </authorList>
    </citation>
    <scope>NUCLEOTIDE SEQUENCE [LARGE SCALE GENOMIC DNA]</scope>
    <source>
        <strain evidence="1 2">SS14</strain>
    </source>
</reference>
<accession>A0A0C9UTX3</accession>
<dbReference type="EMBL" id="KN837161">
    <property type="protein sequence ID" value="KIJ38304.1"/>
    <property type="molecule type" value="Genomic_DNA"/>
</dbReference>
<sequence length="331" mass="37950">MRTIQNRGKTALTIIDHYNKIVDEVYCMNHPTWMADSAMPQQLEQWASLVVDPDSALWDDVSMSHIWSTLWGTDVETAPAYARDSNVQKGIRMVLVLDRIREEHLRLAIECENEISFDSPYRYRLQQVFKDLLASCRYYFHGRNLPDQAVWRLPTHRIQAHIDERRELIDLFILMRTYFTSPSNRGNTGTDFPISDNDDNIFLVLDSTHYLQSMDADIANEFGGEDDDICDDQSDASIHSENEDDQMDGEIVSTLSDTMARLVVEERIELTLSTETKQDPRSIWRANNDVPKSLPSISSLLELIDGRPTANNNNNSVDTAYRVWSIAADAL</sequence>
<evidence type="ECO:0000313" key="1">
    <source>
        <dbReference type="EMBL" id="KIJ38304.1"/>
    </source>
</evidence>
<protein>
    <submittedName>
        <fullName evidence="1">Uncharacterized protein</fullName>
    </submittedName>
</protein>
<dbReference type="Proteomes" id="UP000054279">
    <property type="component" value="Unassembled WGS sequence"/>
</dbReference>
<proteinExistence type="predicted"/>
<keyword evidence="2" id="KW-1185">Reference proteome</keyword>
<name>A0A0C9UTX3_SPHS4</name>
<organism evidence="1 2">
    <name type="scientific">Sphaerobolus stellatus (strain SS14)</name>
    <dbReference type="NCBI Taxonomy" id="990650"/>
    <lineage>
        <taxon>Eukaryota</taxon>
        <taxon>Fungi</taxon>
        <taxon>Dikarya</taxon>
        <taxon>Basidiomycota</taxon>
        <taxon>Agaricomycotina</taxon>
        <taxon>Agaricomycetes</taxon>
        <taxon>Phallomycetidae</taxon>
        <taxon>Geastrales</taxon>
        <taxon>Sphaerobolaceae</taxon>
        <taxon>Sphaerobolus</taxon>
    </lineage>
</organism>
<evidence type="ECO:0000313" key="2">
    <source>
        <dbReference type="Proteomes" id="UP000054279"/>
    </source>
</evidence>
<dbReference type="HOGENOM" id="CLU_839836_0_0_1"/>